<organism evidence="1 3">
    <name type="scientific">Polarella glacialis</name>
    <name type="common">Dinoflagellate</name>
    <dbReference type="NCBI Taxonomy" id="89957"/>
    <lineage>
        <taxon>Eukaryota</taxon>
        <taxon>Sar</taxon>
        <taxon>Alveolata</taxon>
        <taxon>Dinophyceae</taxon>
        <taxon>Suessiales</taxon>
        <taxon>Suessiaceae</taxon>
        <taxon>Polarella</taxon>
    </lineage>
</organism>
<dbReference type="Proteomes" id="UP000654075">
    <property type="component" value="Unassembled WGS sequence"/>
</dbReference>
<dbReference type="EMBL" id="CAJNNV010000011">
    <property type="protein sequence ID" value="CAE8581025.1"/>
    <property type="molecule type" value="Genomic_DNA"/>
</dbReference>
<evidence type="ECO:0000313" key="3">
    <source>
        <dbReference type="Proteomes" id="UP000654075"/>
    </source>
</evidence>
<name>A0A813D0K4_POLGL</name>
<accession>A0A813D0K4</accession>
<dbReference type="AlphaFoldDB" id="A0A813D0K4"/>
<proteinExistence type="predicted"/>
<sequence>MTDIRNVKVGALPPHGLCPPDLRPWHASTAEALVKQGEINQPLFTELVPFTKTSCVNCFSFWDRFTFSTANPSCFLLARNGHQRGVRTGTPTPITRKRSR</sequence>
<comment type="caution">
    <text evidence="1">The sequence shown here is derived from an EMBL/GenBank/DDBJ whole genome shotgun (WGS) entry which is preliminary data.</text>
</comment>
<evidence type="ECO:0000313" key="1">
    <source>
        <dbReference type="EMBL" id="CAE8581025.1"/>
    </source>
</evidence>
<gene>
    <name evidence="1" type="ORF">PGLA1383_LOCUS58</name>
    <name evidence="2" type="ORF">PGLA1383_LOCUS7833</name>
</gene>
<keyword evidence="3" id="KW-1185">Reference proteome</keyword>
<evidence type="ECO:0000313" key="2">
    <source>
        <dbReference type="EMBL" id="CAE8589053.1"/>
    </source>
</evidence>
<dbReference type="EMBL" id="CAJNNV010003461">
    <property type="protein sequence ID" value="CAE8589053.1"/>
    <property type="molecule type" value="Genomic_DNA"/>
</dbReference>
<reference evidence="1" key="1">
    <citation type="submission" date="2021-02" db="EMBL/GenBank/DDBJ databases">
        <authorList>
            <person name="Dougan E. K."/>
            <person name="Rhodes N."/>
            <person name="Thang M."/>
            <person name="Chan C."/>
        </authorList>
    </citation>
    <scope>NUCLEOTIDE SEQUENCE</scope>
</reference>
<protein>
    <submittedName>
        <fullName evidence="1">Uncharacterized protein</fullName>
    </submittedName>
</protein>